<dbReference type="VEuPathDB" id="MicrosporidiaDB:NCER_101141"/>
<evidence type="ECO:0000256" key="1">
    <source>
        <dbReference type="SAM" id="Phobius"/>
    </source>
</evidence>
<sequence length="260" mass="29546">MFFYFLLQIISTRGSLEDLYLVPPYVDGKGKSNVVNFLGDFSILSYGGNRHIKLGFIYPDTRGAIVYRNQVGTDKFVIDTKVNLNAVSKGQENNGMLIFFNKTDNVEFGSMYGIKLDTEFAVALDIKKGLEVVIKIFINNKEDSSKTFQFYENDDVKIRIEQNDILKVEVDDNYDKLVVYESDKFMISKRTFLGVSASNGSESSTSFSLRSIEASYPIVIPKIFKRGEREGSSKMVWIVFLGSVCGLVYYLYGLQIRKNE</sequence>
<dbReference type="VEuPathDB" id="MicrosporidiaDB:AAJ76_3500026282"/>
<keyword evidence="1" id="KW-1133">Transmembrane helix</keyword>
<dbReference type="Gene3D" id="2.60.120.200">
    <property type="match status" value="1"/>
</dbReference>
<feature type="transmembrane region" description="Helical" evidence="1">
    <location>
        <begin position="235"/>
        <end position="252"/>
    </location>
</feature>
<organism evidence="2 3">
    <name type="scientific">Vairimorpha ceranae</name>
    <dbReference type="NCBI Taxonomy" id="40302"/>
    <lineage>
        <taxon>Eukaryota</taxon>
        <taxon>Fungi</taxon>
        <taxon>Fungi incertae sedis</taxon>
        <taxon>Microsporidia</taxon>
        <taxon>Nosematidae</taxon>
        <taxon>Vairimorpha</taxon>
    </lineage>
</organism>
<keyword evidence="1" id="KW-0472">Membrane</keyword>
<evidence type="ECO:0000313" key="3">
    <source>
        <dbReference type="Proteomes" id="UP000034350"/>
    </source>
</evidence>
<dbReference type="AlphaFoldDB" id="A0A0F9YR57"/>
<proteinExistence type="predicted"/>
<dbReference type="InterPro" id="IPR013320">
    <property type="entry name" value="ConA-like_dom_sf"/>
</dbReference>
<keyword evidence="3" id="KW-1185">Reference proteome</keyword>
<keyword evidence="1" id="KW-0812">Transmembrane</keyword>
<dbReference type="VEuPathDB" id="MicrosporidiaDB:G9O61_00g018860"/>
<dbReference type="Proteomes" id="UP000034350">
    <property type="component" value="Unassembled WGS sequence"/>
</dbReference>
<dbReference type="EMBL" id="JPQZ01000035">
    <property type="protein sequence ID" value="KKO75032.1"/>
    <property type="molecule type" value="Genomic_DNA"/>
</dbReference>
<gene>
    <name evidence="2" type="ORF">AAJ76_3500026282</name>
</gene>
<accession>A0A0F9YR57</accession>
<dbReference type="GeneID" id="36320213"/>
<dbReference type="SUPFAM" id="SSF49899">
    <property type="entry name" value="Concanavalin A-like lectins/glucanases"/>
    <property type="match status" value="1"/>
</dbReference>
<comment type="caution">
    <text evidence="2">The sequence shown here is derived from an EMBL/GenBank/DDBJ whole genome shotgun (WGS) entry which is preliminary data.</text>
</comment>
<protein>
    <submittedName>
        <fullName evidence="2">Vip36-like vesicular integral membrane protein</fullName>
    </submittedName>
</protein>
<dbReference type="OrthoDB" id="270293at2759"/>
<dbReference type="RefSeq" id="XP_024330774.1">
    <property type="nucleotide sequence ID" value="XM_024475278.1"/>
</dbReference>
<evidence type="ECO:0000313" key="2">
    <source>
        <dbReference type="EMBL" id="KKO75032.1"/>
    </source>
</evidence>
<reference evidence="2 3" key="1">
    <citation type="journal article" date="2015" name="Environ. Microbiol.">
        <title>Genome analyses suggest the presence of polyploidy and recent human-driven expansions in eight global populations of the honeybee pathogen Nosema ceranae.</title>
        <authorList>
            <person name="Pelin A."/>
            <person name="Selman M."/>
            <person name="Aris-Brosou S."/>
            <person name="Farinelli L."/>
            <person name="Corradi N."/>
        </authorList>
    </citation>
    <scope>NUCLEOTIDE SEQUENCE [LARGE SCALE GENOMIC DNA]</scope>
    <source>
        <strain evidence="2 3">PA08 1199</strain>
    </source>
</reference>
<name>A0A0F9YR57_9MICR</name>